<keyword evidence="2" id="KW-1185">Reference proteome</keyword>
<comment type="caution">
    <text evidence="1">The sequence shown here is derived from an EMBL/GenBank/DDBJ whole genome shotgun (WGS) entry which is preliminary data.</text>
</comment>
<dbReference type="EMBL" id="BOML01000059">
    <property type="protein sequence ID" value="GIE06066.1"/>
    <property type="molecule type" value="Genomic_DNA"/>
</dbReference>
<organism evidence="1 2">
    <name type="scientific">Paractinoplanes durhamensis</name>
    <dbReference type="NCBI Taxonomy" id="113563"/>
    <lineage>
        <taxon>Bacteria</taxon>
        <taxon>Bacillati</taxon>
        <taxon>Actinomycetota</taxon>
        <taxon>Actinomycetes</taxon>
        <taxon>Micromonosporales</taxon>
        <taxon>Micromonosporaceae</taxon>
        <taxon>Paractinoplanes</taxon>
    </lineage>
</organism>
<protein>
    <submittedName>
        <fullName evidence="1">Uncharacterized protein</fullName>
    </submittedName>
</protein>
<evidence type="ECO:0000313" key="1">
    <source>
        <dbReference type="EMBL" id="GIE06066.1"/>
    </source>
</evidence>
<reference evidence="1 2" key="1">
    <citation type="submission" date="2021-01" db="EMBL/GenBank/DDBJ databases">
        <title>Whole genome shotgun sequence of Actinoplanes durhamensis NBRC 14914.</title>
        <authorList>
            <person name="Komaki H."/>
            <person name="Tamura T."/>
        </authorList>
    </citation>
    <scope>NUCLEOTIDE SEQUENCE [LARGE SCALE GENOMIC DNA]</scope>
    <source>
        <strain evidence="1 2">NBRC 14914</strain>
    </source>
</reference>
<dbReference type="Proteomes" id="UP000637628">
    <property type="component" value="Unassembled WGS sequence"/>
</dbReference>
<evidence type="ECO:0000313" key="2">
    <source>
        <dbReference type="Proteomes" id="UP000637628"/>
    </source>
</evidence>
<gene>
    <name evidence="1" type="ORF">Adu01nite_74160</name>
</gene>
<sequence length="141" mass="15010">MAERALWWCCGGRVPAWCCGGRRVPALQAAPLAGRGWAALWQARVLGREAAAGRAWGWGGRSGFATYAERRARAGEAGPRPAPGGSDGLYPPLRCDILILKLIGKRRGHRLGLGVRRCPGTVEDRLAFELGAAASVLPRLA</sequence>
<proteinExistence type="predicted"/>
<accession>A0ABQ3Z8H3</accession>
<name>A0ABQ3Z8H3_9ACTN</name>